<protein>
    <recommendedName>
        <fullName evidence="12">Aspartate aminotransferase family protein</fullName>
    </recommendedName>
</protein>
<dbReference type="Proteomes" id="UP000294166">
    <property type="component" value="Unassembled WGS sequence"/>
</dbReference>
<dbReference type="Pfam" id="PF00282">
    <property type="entry name" value="Pyridoxal_deC"/>
    <property type="match status" value="1"/>
</dbReference>
<comment type="cofactor">
    <cofactor evidence="1 6 7">
        <name>pyridoxal 5'-phosphate</name>
        <dbReference type="ChEBI" id="CHEBI:597326"/>
    </cofactor>
</comment>
<dbReference type="PANTHER" id="PTHR45677:SF8">
    <property type="entry name" value="CYSTEINE SULFINIC ACID DECARBOXYLASE"/>
    <property type="match status" value="1"/>
</dbReference>
<evidence type="ECO:0000256" key="4">
    <source>
        <dbReference type="ARBA" id="ARBA00022898"/>
    </source>
</evidence>
<evidence type="ECO:0008006" key="12">
    <source>
        <dbReference type="Google" id="ProtNLM"/>
    </source>
</evidence>
<gene>
    <name evidence="9" type="ORF">ERW53_06690</name>
    <name evidence="8" type="ORF">ERW57_05535</name>
</gene>
<evidence type="ECO:0000256" key="2">
    <source>
        <dbReference type="ARBA" id="ARBA00009533"/>
    </source>
</evidence>
<dbReference type="Gene3D" id="1.20.1650.10">
    <property type="entry name" value="PLP-dependent transferases"/>
    <property type="match status" value="1"/>
</dbReference>
<comment type="caution">
    <text evidence="8">The sequence shown here is derived from an EMBL/GenBank/DDBJ whole genome shotgun (WGS) entry which is preliminary data.</text>
</comment>
<evidence type="ECO:0000256" key="3">
    <source>
        <dbReference type="ARBA" id="ARBA00022793"/>
    </source>
</evidence>
<dbReference type="PANTHER" id="PTHR45677">
    <property type="entry name" value="GLUTAMATE DECARBOXYLASE-RELATED"/>
    <property type="match status" value="1"/>
</dbReference>
<dbReference type="InterPro" id="IPR015424">
    <property type="entry name" value="PyrdxlP-dep_Trfase"/>
</dbReference>
<dbReference type="GO" id="GO:0005737">
    <property type="term" value="C:cytoplasm"/>
    <property type="evidence" value="ECO:0007669"/>
    <property type="project" value="TreeGrafter"/>
</dbReference>
<dbReference type="Gene3D" id="3.90.1150.10">
    <property type="entry name" value="Aspartate Aminotransferase, domain 1"/>
    <property type="match status" value="1"/>
</dbReference>
<evidence type="ECO:0000256" key="1">
    <source>
        <dbReference type="ARBA" id="ARBA00001933"/>
    </source>
</evidence>
<dbReference type="EMBL" id="SEZK01000006">
    <property type="protein sequence ID" value="RYU52875.1"/>
    <property type="molecule type" value="Genomic_DNA"/>
</dbReference>
<dbReference type="EMBL" id="SEZN01000009">
    <property type="protein sequence ID" value="RYU65273.1"/>
    <property type="molecule type" value="Genomic_DNA"/>
</dbReference>
<keyword evidence="5 7" id="KW-0456">Lyase</keyword>
<reference evidence="10 11" key="1">
    <citation type="submission" date="2019-02" db="EMBL/GenBank/DDBJ databases">
        <title>Genome sequences of Aliivibrio finisterrensis strains from farmed Atlantic salmon.</title>
        <authorList>
            <person name="Bowman J.P."/>
        </authorList>
    </citation>
    <scope>NUCLEOTIDE SEQUENCE [LARGE SCALE GENOMIC DNA]</scope>
    <source>
        <strain evidence="9 11">A21</strain>
        <strain evidence="8 10">A46</strain>
    </source>
</reference>
<dbReference type="InterPro" id="IPR021115">
    <property type="entry name" value="Pyridoxal-P_BS"/>
</dbReference>
<sequence length="520" mass="57625">MSTLIDANTVISVSHLSTQFVEENSQKEPSQKEKWQKYFIQTGEGGSDEFLSMLNHTNRTLAAVFEKVQLPYSGVKPELIEKAIQSVNLDSEPSDLRHVIDRTTELVVKNSIFVQHPNCIAHLHTPPLLSSIAAEAMIAALNQSMDSWDQASSATYVEQKVIDWVCEKYQLGMCSDGVFTSGGTQSNLMGLLLARDWIADKISQHSIQKMGLPEYSNKLRIICSKKSHFTVQKLASLLGLGERSVCCVETNSNGTIDINSLEETLGELKAEGLIPFVLVGTAGTTDHGAIDDLSTLSSIAQAEGMWFHVDAAYGGALILSQDKLRLTGIEHADSLSVDFHKLFYQTVSCGAILIKDKSNFGYLRHHADYLNREDDELPNLVDKSIATTKRFDALKVFMTMQNVGAEQLGQMYDHLLIQAKQVATLIQNNDRFELLAEPSLSTVLFRSKSTTVKELDDLNKTVRLEALTRGIAVLGETVVNHNVALKLTILNPGLKMSDFESLLKQIDNLVIEQEKIRVKQ</sequence>
<keyword evidence="4 6" id="KW-0663">Pyridoxal phosphate</keyword>
<evidence type="ECO:0000256" key="6">
    <source>
        <dbReference type="PIRSR" id="PIRSR602129-50"/>
    </source>
</evidence>
<evidence type="ECO:0000256" key="5">
    <source>
        <dbReference type="ARBA" id="ARBA00023239"/>
    </source>
</evidence>
<keyword evidence="3" id="KW-0210">Decarboxylase</keyword>
<evidence type="ECO:0000313" key="10">
    <source>
        <dbReference type="Proteomes" id="UP000294063"/>
    </source>
</evidence>
<dbReference type="SUPFAM" id="SSF53383">
    <property type="entry name" value="PLP-dependent transferases"/>
    <property type="match status" value="1"/>
</dbReference>
<dbReference type="Proteomes" id="UP000294063">
    <property type="component" value="Unassembled WGS sequence"/>
</dbReference>
<name>A0A4Q5KW04_9GAMM</name>
<evidence type="ECO:0000313" key="8">
    <source>
        <dbReference type="EMBL" id="RYU52875.1"/>
    </source>
</evidence>
<dbReference type="GO" id="GO:0016831">
    <property type="term" value="F:carboxy-lyase activity"/>
    <property type="evidence" value="ECO:0007669"/>
    <property type="project" value="UniProtKB-KW"/>
</dbReference>
<dbReference type="PROSITE" id="PS00392">
    <property type="entry name" value="DDC_GAD_HDC_YDC"/>
    <property type="match status" value="1"/>
</dbReference>
<dbReference type="InterPro" id="IPR015422">
    <property type="entry name" value="PyrdxlP-dep_Trfase_small"/>
</dbReference>
<accession>A0A4Q5KW04</accession>
<dbReference type="AlphaFoldDB" id="A0A4Q5KW04"/>
<dbReference type="CDD" id="cd06450">
    <property type="entry name" value="DOPA_deC_like"/>
    <property type="match status" value="1"/>
</dbReference>
<comment type="similarity">
    <text evidence="2 7">Belongs to the group II decarboxylase family.</text>
</comment>
<evidence type="ECO:0000313" key="11">
    <source>
        <dbReference type="Proteomes" id="UP000294166"/>
    </source>
</evidence>
<dbReference type="InterPro" id="IPR002129">
    <property type="entry name" value="PyrdxlP-dep_de-COase"/>
</dbReference>
<dbReference type="GO" id="GO:0030170">
    <property type="term" value="F:pyridoxal phosphate binding"/>
    <property type="evidence" value="ECO:0007669"/>
    <property type="project" value="InterPro"/>
</dbReference>
<keyword evidence="11" id="KW-1185">Reference proteome</keyword>
<evidence type="ECO:0000313" key="9">
    <source>
        <dbReference type="EMBL" id="RYU65273.1"/>
    </source>
</evidence>
<dbReference type="InterPro" id="IPR015421">
    <property type="entry name" value="PyrdxlP-dep_Trfase_major"/>
</dbReference>
<proteinExistence type="inferred from homology"/>
<dbReference type="Gene3D" id="3.40.640.10">
    <property type="entry name" value="Type I PLP-dependent aspartate aminotransferase-like (Major domain)"/>
    <property type="match status" value="1"/>
</dbReference>
<feature type="modified residue" description="N6-(pyridoxal phosphate)lysine" evidence="6">
    <location>
        <position position="341"/>
    </location>
</feature>
<dbReference type="GO" id="GO:0019752">
    <property type="term" value="P:carboxylic acid metabolic process"/>
    <property type="evidence" value="ECO:0007669"/>
    <property type="project" value="InterPro"/>
</dbReference>
<evidence type="ECO:0000256" key="7">
    <source>
        <dbReference type="RuleBase" id="RU000382"/>
    </source>
</evidence>
<organism evidence="8 10">
    <name type="scientific">Aliivibrio finisterrensis</name>
    <dbReference type="NCBI Taxonomy" id="511998"/>
    <lineage>
        <taxon>Bacteria</taxon>
        <taxon>Pseudomonadati</taxon>
        <taxon>Pseudomonadota</taxon>
        <taxon>Gammaproteobacteria</taxon>
        <taxon>Vibrionales</taxon>
        <taxon>Vibrionaceae</taxon>
        <taxon>Aliivibrio</taxon>
    </lineage>
</organism>